<keyword evidence="2" id="KW-1185">Reference proteome</keyword>
<name>A0A672T947_SINGR</name>
<reference evidence="1" key="1">
    <citation type="submission" date="2025-08" db="UniProtKB">
        <authorList>
            <consortium name="Ensembl"/>
        </authorList>
    </citation>
    <scope>IDENTIFICATION</scope>
</reference>
<reference evidence="1" key="2">
    <citation type="submission" date="2025-09" db="UniProtKB">
        <authorList>
            <consortium name="Ensembl"/>
        </authorList>
    </citation>
    <scope>IDENTIFICATION</scope>
</reference>
<evidence type="ECO:0000313" key="1">
    <source>
        <dbReference type="Ensembl" id="ENSSGRP00000110724.1"/>
    </source>
</evidence>
<dbReference type="AlphaFoldDB" id="A0A672T947"/>
<dbReference type="FunCoup" id="A0A672T947">
    <property type="interactions" value="38"/>
</dbReference>
<dbReference type="InParanoid" id="A0A672T947"/>
<protein>
    <submittedName>
        <fullName evidence="1">Interleukin 13</fullName>
    </submittedName>
</protein>
<proteinExistence type="predicted"/>
<accession>A0A672T947</accession>
<sequence length="194" mass="22291">MQKGSLVAKSCLSESIYIHSIQQWWNQVPLAFKQPKKLKQTDKMMKTILLLAFTVFVSCAPAANSDKTPVRHTNKTLLGELVDELITAMKDFPKETEGKQIFLKDLQMNVMGHKEHEVFFCQAEQELKTKVSGLFGAEFDHFRFDKKLMRNLNMYNKHHAKTCKPADEDLDKIPLRAFLKNLLTSVKSAFSQVK</sequence>
<evidence type="ECO:0000313" key="2">
    <source>
        <dbReference type="Proteomes" id="UP000472262"/>
    </source>
</evidence>
<dbReference type="Ensembl" id="ENSSGRT00000117617.1">
    <property type="protein sequence ID" value="ENSSGRP00000110724.1"/>
    <property type="gene ID" value="ENSSGRG00000054463.1"/>
</dbReference>
<dbReference type="Proteomes" id="UP000472262">
    <property type="component" value="Unassembled WGS sequence"/>
</dbReference>
<organism evidence="1 2">
    <name type="scientific">Sinocyclocheilus grahami</name>
    <name type="common">Dianchi golden-line fish</name>
    <name type="synonym">Barbus grahami</name>
    <dbReference type="NCBI Taxonomy" id="75366"/>
    <lineage>
        <taxon>Eukaryota</taxon>
        <taxon>Metazoa</taxon>
        <taxon>Chordata</taxon>
        <taxon>Craniata</taxon>
        <taxon>Vertebrata</taxon>
        <taxon>Euteleostomi</taxon>
        <taxon>Actinopterygii</taxon>
        <taxon>Neopterygii</taxon>
        <taxon>Teleostei</taxon>
        <taxon>Ostariophysi</taxon>
        <taxon>Cypriniformes</taxon>
        <taxon>Cyprinidae</taxon>
        <taxon>Cyprininae</taxon>
        <taxon>Sinocyclocheilus</taxon>
    </lineage>
</organism>